<gene>
    <name evidence="1" type="ORF">O6H91_23G036800</name>
</gene>
<dbReference type="EMBL" id="CM055114">
    <property type="protein sequence ID" value="KAJ7514282.1"/>
    <property type="molecule type" value="Genomic_DNA"/>
</dbReference>
<accession>A0ACC2A9R4</accession>
<reference evidence="2" key="1">
    <citation type="journal article" date="2024" name="Proc. Natl. Acad. Sci. U.S.A.">
        <title>Extraordinary preservation of gene collinearity over three hundred million years revealed in homosporous lycophytes.</title>
        <authorList>
            <person name="Li C."/>
            <person name="Wickell D."/>
            <person name="Kuo L.Y."/>
            <person name="Chen X."/>
            <person name="Nie B."/>
            <person name="Liao X."/>
            <person name="Peng D."/>
            <person name="Ji J."/>
            <person name="Jenkins J."/>
            <person name="Williams M."/>
            <person name="Shu S."/>
            <person name="Plott C."/>
            <person name="Barry K."/>
            <person name="Rajasekar S."/>
            <person name="Grimwood J."/>
            <person name="Han X."/>
            <person name="Sun S."/>
            <person name="Hou Z."/>
            <person name="He W."/>
            <person name="Dai G."/>
            <person name="Sun C."/>
            <person name="Schmutz J."/>
            <person name="Leebens-Mack J.H."/>
            <person name="Li F.W."/>
            <person name="Wang L."/>
        </authorList>
    </citation>
    <scope>NUCLEOTIDE SEQUENCE [LARGE SCALE GENOMIC DNA]</scope>
    <source>
        <strain evidence="2">cv. PW_Plant_1</strain>
    </source>
</reference>
<comment type="caution">
    <text evidence="1">The sequence shown here is derived from an EMBL/GenBank/DDBJ whole genome shotgun (WGS) entry which is preliminary data.</text>
</comment>
<evidence type="ECO:0000313" key="1">
    <source>
        <dbReference type="EMBL" id="KAJ7514282.1"/>
    </source>
</evidence>
<dbReference type="Proteomes" id="UP001162992">
    <property type="component" value="Chromosome 23"/>
</dbReference>
<sequence length="125" mass="14570">MKFSYVILCSLMLLYVTYQQLPRIWEKHAIMAGSLSGEVLHDRSIFNLEWCFRELHERIALDKALIHNLHRKLAEKVAKEEKNLNFEPFHPAPTAVTGQGRMEDLHYVPSTPNPIQNGYIDDSRH</sequence>
<name>A0ACC2A9R4_DIPCM</name>
<evidence type="ECO:0000313" key="2">
    <source>
        <dbReference type="Proteomes" id="UP001162992"/>
    </source>
</evidence>
<organism evidence="1 2">
    <name type="scientific">Diphasiastrum complanatum</name>
    <name type="common">Issler's clubmoss</name>
    <name type="synonym">Lycopodium complanatum</name>
    <dbReference type="NCBI Taxonomy" id="34168"/>
    <lineage>
        <taxon>Eukaryota</taxon>
        <taxon>Viridiplantae</taxon>
        <taxon>Streptophyta</taxon>
        <taxon>Embryophyta</taxon>
        <taxon>Tracheophyta</taxon>
        <taxon>Lycopodiopsida</taxon>
        <taxon>Lycopodiales</taxon>
        <taxon>Lycopodiaceae</taxon>
        <taxon>Lycopodioideae</taxon>
        <taxon>Diphasiastrum</taxon>
    </lineage>
</organism>
<proteinExistence type="predicted"/>
<protein>
    <submittedName>
        <fullName evidence="1">Uncharacterized protein</fullName>
    </submittedName>
</protein>
<keyword evidence="2" id="KW-1185">Reference proteome</keyword>